<dbReference type="HOGENOM" id="CLU_124904_1_1_6"/>
<keyword evidence="1" id="KW-0732">Signal</keyword>
<dbReference type="AlphaFoldDB" id="B8GRF3"/>
<evidence type="ECO:0000256" key="1">
    <source>
        <dbReference type="SAM" id="SignalP"/>
    </source>
</evidence>
<dbReference type="STRING" id="396588.Tgr7_1422"/>
<evidence type="ECO:0000313" key="2">
    <source>
        <dbReference type="EMBL" id="ACL72507.1"/>
    </source>
</evidence>
<sequence precursor="true">MKFIKKAVAGGLIGAALFCNAALAELAIIGHPGISLRGVTHDEVSKVYLGTLSSLEGVSVRPVDQAVGSQTRSEFYGKVAGMGEAQIARYWSQRMFSGKGRPPPTVADDAAVKDWVIRTPGGIGYIDSSAVDGSVKVLSIVP</sequence>
<evidence type="ECO:0008006" key="4">
    <source>
        <dbReference type="Google" id="ProtNLM"/>
    </source>
</evidence>
<name>B8GRF3_THISH</name>
<dbReference type="eggNOG" id="COG0226">
    <property type="taxonomic scope" value="Bacteria"/>
</dbReference>
<dbReference type="OrthoDB" id="5368544at2"/>
<accession>B8GRF3</accession>
<evidence type="ECO:0000313" key="3">
    <source>
        <dbReference type="Proteomes" id="UP000002383"/>
    </source>
</evidence>
<protein>
    <recommendedName>
        <fullName evidence="4">Phosphate ABC transporter substrate-binding protein</fullName>
    </recommendedName>
</protein>
<keyword evidence="3" id="KW-1185">Reference proteome</keyword>
<reference evidence="2 3" key="1">
    <citation type="journal article" date="2011" name="Stand. Genomic Sci.">
        <title>Complete genome sequence of 'Thioalkalivibrio sulfidophilus' HL-EbGr7.</title>
        <authorList>
            <person name="Muyzer G."/>
            <person name="Sorokin D.Y."/>
            <person name="Mavromatis K."/>
            <person name="Lapidus A."/>
            <person name="Clum A."/>
            <person name="Ivanova N."/>
            <person name="Pati A."/>
            <person name="d'Haeseleer P."/>
            <person name="Woyke T."/>
            <person name="Kyrpides N.C."/>
        </authorList>
    </citation>
    <scope>NUCLEOTIDE SEQUENCE [LARGE SCALE GENOMIC DNA]</scope>
    <source>
        <strain evidence="2 3">HL-EbGR7</strain>
    </source>
</reference>
<dbReference type="SUPFAM" id="SSF53850">
    <property type="entry name" value="Periplasmic binding protein-like II"/>
    <property type="match status" value="1"/>
</dbReference>
<feature type="signal peptide" evidence="1">
    <location>
        <begin position="1"/>
        <end position="21"/>
    </location>
</feature>
<dbReference type="KEGG" id="tgr:Tgr7_1422"/>
<dbReference type="RefSeq" id="WP_012637990.1">
    <property type="nucleotide sequence ID" value="NC_011901.1"/>
</dbReference>
<dbReference type="Gene3D" id="3.40.190.10">
    <property type="entry name" value="Periplasmic binding protein-like II"/>
    <property type="match status" value="1"/>
</dbReference>
<feature type="chain" id="PRO_5002872917" description="Phosphate ABC transporter substrate-binding protein" evidence="1">
    <location>
        <begin position="22"/>
        <end position="142"/>
    </location>
</feature>
<proteinExistence type="predicted"/>
<organism evidence="2 3">
    <name type="scientific">Thioalkalivibrio sulfidiphilus (strain HL-EbGR7)</name>
    <dbReference type="NCBI Taxonomy" id="396588"/>
    <lineage>
        <taxon>Bacteria</taxon>
        <taxon>Pseudomonadati</taxon>
        <taxon>Pseudomonadota</taxon>
        <taxon>Gammaproteobacteria</taxon>
        <taxon>Chromatiales</taxon>
        <taxon>Ectothiorhodospiraceae</taxon>
        <taxon>Thioalkalivibrio</taxon>
    </lineage>
</organism>
<dbReference type="EMBL" id="CP001339">
    <property type="protein sequence ID" value="ACL72507.1"/>
    <property type="molecule type" value="Genomic_DNA"/>
</dbReference>
<gene>
    <name evidence="2" type="ordered locus">Tgr7_1422</name>
</gene>
<dbReference type="Proteomes" id="UP000002383">
    <property type="component" value="Chromosome"/>
</dbReference>